<name>A0ABR2SKN2_9ROSI</name>
<feature type="compositionally biased region" description="Low complexity" evidence="1">
    <location>
        <begin position="132"/>
        <end position="179"/>
    </location>
</feature>
<dbReference type="InterPro" id="IPR040411">
    <property type="entry name" value="At5g23160-like"/>
</dbReference>
<feature type="compositionally biased region" description="Polar residues" evidence="1">
    <location>
        <begin position="180"/>
        <end position="192"/>
    </location>
</feature>
<evidence type="ECO:0000256" key="2">
    <source>
        <dbReference type="SAM" id="Phobius"/>
    </source>
</evidence>
<keyword evidence="2" id="KW-0472">Membrane</keyword>
<sequence>MKKISSSFCMCFLPVVSDNGLMVGKRSKSSSSSDAKPVLSPAKNATDSGNCFGRKNKLGRRSLSRFVNAVFLETSLMKKMRNKKLGQKLHRIYNGQRFKSKFKFESKPKKISDPTSNDAPPCEGISRSTNGNSSKISSCLSKSSSNSSTLMTASGRSSLSSSRSSVTTTSGRSSSSSLSCNPRPTLSKTVGNNKMVEKGNGKSRHGSNIVFCSLLLASLLVLVIWGKICAIFCTSTVLVFVNRWTKLIKRGPPDKFTVDLRVPEIDSKLYRKKIIMEGLLERNHTRNI</sequence>
<dbReference type="EMBL" id="JBBPBN010000013">
    <property type="protein sequence ID" value="KAK9025795.1"/>
    <property type="molecule type" value="Genomic_DNA"/>
</dbReference>
<feature type="region of interest" description="Disordered" evidence="1">
    <location>
        <begin position="104"/>
        <end position="202"/>
    </location>
</feature>
<evidence type="ECO:0000313" key="4">
    <source>
        <dbReference type="Proteomes" id="UP001396334"/>
    </source>
</evidence>
<feature type="transmembrane region" description="Helical" evidence="2">
    <location>
        <begin position="214"/>
        <end position="241"/>
    </location>
</feature>
<gene>
    <name evidence="3" type="ORF">V6N11_038651</name>
</gene>
<protein>
    <submittedName>
        <fullName evidence="3">Uncharacterized protein</fullName>
    </submittedName>
</protein>
<reference evidence="3 4" key="1">
    <citation type="journal article" date="2024" name="G3 (Bethesda)">
        <title>Genome assembly of Hibiscus sabdariffa L. provides insights into metabolisms of medicinal natural products.</title>
        <authorList>
            <person name="Kim T."/>
        </authorList>
    </citation>
    <scope>NUCLEOTIDE SEQUENCE [LARGE SCALE GENOMIC DNA]</scope>
    <source>
        <strain evidence="3">TK-2024</strain>
        <tissue evidence="3">Old leaves</tissue>
    </source>
</reference>
<accession>A0ABR2SKN2</accession>
<keyword evidence="4" id="KW-1185">Reference proteome</keyword>
<dbReference type="PANTHER" id="PTHR34379:SF6">
    <property type="entry name" value="PROTEIN 3F"/>
    <property type="match status" value="1"/>
</dbReference>
<organism evidence="3 4">
    <name type="scientific">Hibiscus sabdariffa</name>
    <name type="common">roselle</name>
    <dbReference type="NCBI Taxonomy" id="183260"/>
    <lineage>
        <taxon>Eukaryota</taxon>
        <taxon>Viridiplantae</taxon>
        <taxon>Streptophyta</taxon>
        <taxon>Embryophyta</taxon>
        <taxon>Tracheophyta</taxon>
        <taxon>Spermatophyta</taxon>
        <taxon>Magnoliopsida</taxon>
        <taxon>eudicotyledons</taxon>
        <taxon>Gunneridae</taxon>
        <taxon>Pentapetalae</taxon>
        <taxon>rosids</taxon>
        <taxon>malvids</taxon>
        <taxon>Malvales</taxon>
        <taxon>Malvaceae</taxon>
        <taxon>Malvoideae</taxon>
        <taxon>Hibiscus</taxon>
    </lineage>
</organism>
<evidence type="ECO:0000256" key="1">
    <source>
        <dbReference type="SAM" id="MobiDB-lite"/>
    </source>
</evidence>
<dbReference type="Proteomes" id="UP001396334">
    <property type="component" value="Unassembled WGS sequence"/>
</dbReference>
<dbReference type="PANTHER" id="PTHR34379">
    <property type="entry name" value="OS07G0553800 PROTEIN"/>
    <property type="match status" value="1"/>
</dbReference>
<keyword evidence="2" id="KW-1133">Transmembrane helix</keyword>
<comment type="caution">
    <text evidence="3">The sequence shown here is derived from an EMBL/GenBank/DDBJ whole genome shotgun (WGS) entry which is preliminary data.</text>
</comment>
<evidence type="ECO:0000313" key="3">
    <source>
        <dbReference type="EMBL" id="KAK9025795.1"/>
    </source>
</evidence>
<keyword evidence="2" id="KW-0812">Transmembrane</keyword>
<feature type="region of interest" description="Disordered" evidence="1">
    <location>
        <begin position="24"/>
        <end position="54"/>
    </location>
</feature>
<proteinExistence type="predicted"/>